<proteinExistence type="inferred from homology"/>
<feature type="transmembrane region" description="Helical" evidence="12">
    <location>
        <begin position="199"/>
        <end position="224"/>
    </location>
</feature>
<evidence type="ECO:0000256" key="9">
    <source>
        <dbReference type="ARBA" id="ARBA00022824"/>
    </source>
</evidence>
<dbReference type="GO" id="GO:0004376">
    <property type="term" value="F:GPI mannosyltransferase activity"/>
    <property type="evidence" value="ECO:0007669"/>
    <property type="project" value="InterPro"/>
</dbReference>
<dbReference type="EC" id="2.4.1.-" evidence="12"/>
<keyword evidence="11 12" id="KW-0472">Membrane</keyword>
<evidence type="ECO:0000256" key="7">
    <source>
        <dbReference type="ARBA" id="ARBA00022679"/>
    </source>
</evidence>
<accession>A0A2K0SVL7</accession>
<name>A0A2K0SVL7_9HYPO</name>
<evidence type="ECO:0000313" key="13">
    <source>
        <dbReference type="EMBL" id="PNP37306.1"/>
    </source>
</evidence>
<evidence type="ECO:0000256" key="4">
    <source>
        <dbReference type="ARBA" id="ARBA00013795"/>
    </source>
</evidence>
<dbReference type="OrthoDB" id="10252502at2759"/>
<dbReference type="GO" id="GO:0006506">
    <property type="term" value="P:GPI anchor biosynthetic process"/>
    <property type="evidence" value="ECO:0007669"/>
    <property type="project" value="UniProtKB-UniPathway"/>
</dbReference>
<comment type="function">
    <text evidence="12">Mannosyltransferase involved in glycosylphosphatidylinositol-anchor biosynthesis.</text>
</comment>
<dbReference type="PANTHER" id="PTHR12468:SF2">
    <property type="entry name" value="GPI MANNOSYLTRANSFERASE 2"/>
    <property type="match status" value="1"/>
</dbReference>
<comment type="similarity">
    <text evidence="3 12">Belongs to the PIGV family.</text>
</comment>
<dbReference type="GO" id="GO:0031501">
    <property type="term" value="C:mannosyltransferase complex"/>
    <property type="evidence" value="ECO:0007669"/>
    <property type="project" value="TreeGrafter"/>
</dbReference>
<feature type="transmembrane region" description="Helical" evidence="12">
    <location>
        <begin position="354"/>
        <end position="374"/>
    </location>
</feature>
<dbReference type="AlphaFoldDB" id="A0A2K0SVL7"/>
<dbReference type="GO" id="GO:0000009">
    <property type="term" value="F:alpha-1,6-mannosyltransferase activity"/>
    <property type="evidence" value="ECO:0007669"/>
    <property type="project" value="InterPro"/>
</dbReference>
<feature type="transmembrane region" description="Helical" evidence="12">
    <location>
        <begin position="170"/>
        <end position="187"/>
    </location>
</feature>
<keyword evidence="9 12" id="KW-0256">Endoplasmic reticulum</keyword>
<comment type="subcellular location">
    <subcellularLocation>
        <location evidence="1 12">Endoplasmic reticulum membrane</location>
        <topology evidence="1 12">Multi-pass membrane protein</topology>
    </subcellularLocation>
</comment>
<feature type="transmembrane region" description="Helical" evidence="12">
    <location>
        <begin position="411"/>
        <end position="430"/>
    </location>
</feature>
<evidence type="ECO:0000256" key="12">
    <source>
        <dbReference type="RuleBase" id="RU363112"/>
    </source>
</evidence>
<keyword evidence="7 12" id="KW-0808">Transferase</keyword>
<comment type="caution">
    <text evidence="13">The sequence shown here is derived from an EMBL/GenBank/DDBJ whole genome shotgun (WGS) entry which is preliminary data.</text>
</comment>
<reference evidence="13 14" key="1">
    <citation type="submission" date="2017-02" db="EMBL/GenBank/DDBJ databases">
        <title>Genomes of Trichoderma spp. with biocontrol activity.</title>
        <authorList>
            <person name="Gardiner D."/>
            <person name="Kazan K."/>
            <person name="Vos C."/>
            <person name="Harvey P."/>
        </authorList>
    </citation>
    <scope>NUCLEOTIDE SEQUENCE [LARGE SCALE GENOMIC DNA]</scope>
    <source>
        <strain evidence="13 14">A5MH</strain>
    </source>
</reference>
<evidence type="ECO:0000256" key="11">
    <source>
        <dbReference type="ARBA" id="ARBA00023136"/>
    </source>
</evidence>
<feature type="transmembrane region" description="Helical" evidence="12">
    <location>
        <begin position="146"/>
        <end position="164"/>
    </location>
</feature>
<dbReference type="Proteomes" id="UP000236546">
    <property type="component" value="Unassembled WGS sequence"/>
</dbReference>
<feature type="transmembrane region" description="Helical" evidence="12">
    <location>
        <begin position="315"/>
        <end position="333"/>
    </location>
</feature>
<feature type="transmembrane region" description="Helical" evidence="12">
    <location>
        <begin position="244"/>
        <end position="264"/>
    </location>
</feature>
<dbReference type="GO" id="GO:0005789">
    <property type="term" value="C:endoplasmic reticulum membrane"/>
    <property type="evidence" value="ECO:0007669"/>
    <property type="project" value="UniProtKB-SubCell"/>
</dbReference>
<evidence type="ECO:0000256" key="6">
    <source>
        <dbReference type="ARBA" id="ARBA00022676"/>
    </source>
</evidence>
<sequence length="433" mass="47267">MGLVSHETSPTYSLFAVFAAWKAFLLSIALGTSISRDYDTSTSLFFEHLYGAGVNASTLATKLTRWDALYFMQAAHEGYTYEQQWAFGAALPVAVDGILRPLRGLHLVGDGALEPIVAIIFTNLAHLAAVLALHRLTLVLFNSNRLAYVAAVLHILSPAGLFLSAPYAESPFACLSFTGNLLFAMGLRSSTATWKRMLAFLSAGVSFGLSTAFRSNGLVSGLLFAVQAVQSLLDFFRHPSVSRLTLLASLVIGGLFIAAGSAVPQTVAWYRYCKVGSIDAEPRPWCQRLVPSIFTFVQAHYWNNGFLKYWTPNQLPLFLLASPMLAILLKSGLDFSLNLAHGLGRTLPVPSETYRTFVITLAAIQTLIATLAITNFHVQIISRLSSGYPIWYWWIASSLSSDKSQKLASRIVVFMIMYASIQGGLFASFLPPA</sequence>
<evidence type="ECO:0000256" key="8">
    <source>
        <dbReference type="ARBA" id="ARBA00022692"/>
    </source>
</evidence>
<organism evidence="13 14">
    <name type="scientific">Trichoderma gamsii</name>
    <dbReference type="NCBI Taxonomy" id="398673"/>
    <lineage>
        <taxon>Eukaryota</taxon>
        <taxon>Fungi</taxon>
        <taxon>Dikarya</taxon>
        <taxon>Ascomycota</taxon>
        <taxon>Pezizomycotina</taxon>
        <taxon>Sordariomycetes</taxon>
        <taxon>Hypocreomycetidae</taxon>
        <taxon>Hypocreales</taxon>
        <taxon>Hypocreaceae</taxon>
        <taxon>Trichoderma</taxon>
    </lineage>
</organism>
<evidence type="ECO:0000256" key="1">
    <source>
        <dbReference type="ARBA" id="ARBA00004477"/>
    </source>
</evidence>
<keyword evidence="10 12" id="KW-1133">Transmembrane helix</keyword>
<evidence type="ECO:0000256" key="10">
    <source>
        <dbReference type="ARBA" id="ARBA00022989"/>
    </source>
</evidence>
<keyword evidence="5 12" id="KW-0337">GPI-anchor biosynthesis</keyword>
<dbReference type="EMBL" id="MTYH01000152">
    <property type="protein sequence ID" value="PNP37306.1"/>
    <property type="molecule type" value="Genomic_DNA"/>
</dbReference>
<keyword evidence="6 12" id="KW-0328">Glycosyltransferase</keyword>
<feature type="transmembrane region" description="Helical" evidence="12">
    <location>
        <begin position="12"/>
        <end position="34"/>
    </location>
</feature>
<evidence type="ECO:0000256" key="3">
    <source>
        <dbReference type="ARBA" id="ARBA00008698"/>
    </source>
</evidence>
<keyword evidence="8 12" id="KW-0812">Transmembrane</keyword>
<dbReference type="InterPro" id="IPR007315">
    <property type="entry name" value="PIG-V/Gpi18"/>
</dbReference>
<gene>
    <name evidence="13" type="ORF">TGAMA5MH_10788</name>
</gene>
<comment type="pathway">
    <text evidence="2 12">Glycolipid biosynthesis; glycosylphosphatidylinositol-anchor biosynthesis.</text>
</comment>
<evidence type="ECO:0000256" key="2">
    <source>
        <dbReference type="ARBA" id="ARBA00004687"/>
    </source>
</evidence>
<dbReference type="UniPathway" id="UPA00196"/>
<dbReference type="Pfam" id="PF04188">
    <property type="entry name" value="Mannosyl_trans2"/>
    <property type="match status" value="1"/>
</dbReference>
<feature type="transmembrane region" description="Helical" evidence="12">
    <location>
        <begin position="116"/>
        <end position="134"/>
    </location>
</feature>
<evidence type="ECO:0000313" key="14">
    <source>
        <dbReference type="Proteomes" id="UP000236546"/>
    </source>
</evidence>
<evidence type="ECO:0000256" key="5">
    <source>
        <dbReference type="ARBA" id="ARBA00022502"/>
    </source>
</evidence>
<dbReference type="PANTHER" id="PTHR12468">
    <property type="entry name" value="GPI MANNOSYLTRANSFERASE 2"/>
    <property type="match status" value="1"/>
</dbReference>
<protein>
    <recommendedName>
        <fullName evidence="4 12">GPI mannosyltransferase 2</fullName>
        <ecNumber evidence="12">2.4.1.-</ecNumber>
    </recommendedName>
</protein>